<gene>
    <name evidence="1" type="primary">orf284</name>
</gene>
<geneLocation type="mitochondrion" evidence="1"/>
<keyword evidence="1" id="KW-0496">Mitochondrion</keyword>
<reference evidence="1" key="1">
    <citation type="journal article" date="2021" name="Front. Genet.">
        <title>Comparative Mitogenomic Analysis Reveals Dynamics of Intron Within and Between Tricholoma Species and Phylogeny of Basidiomycota.</title>
        <authorList>
            <person name="Huang W."/>
            <person name="Feng H."/>
            <person name="Tu W."/>
            <person name="Xiong C."/>
            <person name="Jin X."/>
            <person name="Li P."/>
            <person name="Wang X."/>
            <person name="Li Q."/>
        </authorList>
    </citation>
    <scope>NUCLEOTIDE SEQUENCE</scope>
</reference>
<evidence type="ECO:0000313" key="1">
    <source>
        <dbReference type="EMBL" id="QIC20318.1"/>
    </source>
</evidence>
<name>A0A6C0W3U7_9AGAR</name>
<organism evidence="1">
    <name type="scientific">Tricholoma saponaceum</name>
    <dbReference type="NCBI Taxonomy" id="113602"/>
    <lineage>
        <taxon>Eukaryota</taxon>
        <taxon>Fungi</taxon>
        <taxon>Dikarya</taxon>
        <taxon>Basidiomycota</taxon>
        <taxon>Agaricomycotina</taxon>
        <taxon>Agaricomycetes</taxon>
        <taxon>Agaricomycetidae</taxon>
        <taxon>Agaricales</taxon>
        <taxon>Tricholomatineae</taxon>
        <taxon>Tricholomataceae</taxon>
        <taxon>Tricholoma</taxon>
    </lineage>
</organism>
<dbReference type="SUPFAM" id="SSF53098">
    <property type="entry name" value="Ribonuclease H-like"/>
    <property type="match status" value="1"/>
</dbReference>
<proteinExistence type="predicted"/>
<dbReference type="GeneID" id="44802895"/>
<dbReference type="EMBL" id="MN873038">
    <property type="protein sequence ID" value="QIC20318.1"/>
    <property type="molecule type" value="Genomic_DNA"/>
</dbReference>
<dbReference type="InterPro" id="IPR012337">
    <property type="entry name" value="RNaseH-like_sf"/>
</dbReference>
<accession>A0A6C0W3U7</accession>
<dbReference type="RefSeq" id="YP_009739474.1">
    <property type="nucleotide sequence ID" value="NC_046502.1"/>
</dbReference>
<dbReference type="AlphaFoldDB" id="A0A6C0W3U7"/>
<protein>
    <submittedName>
        <fullName evidence="1">DNA polymerase 2</fullName>
    </submittedName>
</protein>
<sequence>MNNSNILNIGVWNDYYKPLQNQLLINLMIEGSLYEFWENIANHLDDKQKFHIQFKVKFNDDHYRSISYLQTADKNDYNDRLSIFIEFWDLKSEEYKLKPVVSITYNYKILSKTSEITQSKIISHKNITGDKKDSFSFSGYTKLPSTMDWSEWGKYKYISDNYVLVFKPKSTLVFHVQIFDNYHIDSDLKIKKIIRKTSFLKSIKPNIFRSDKFIVMDLETRNIDNINSPYCISIYDGKICNSFYLTNYPNEKIMLITALNFVMKRKFNQYKVFFHNFSYFDSVF</sequence>